<dbReference type="GO" id="GO:0000287">
    <property type="term" value="F:magnesium ion binding"/>
    <property type="evidence" value="ECO:0007669"/>
    <property type="project" value="TreeGrafter"/>
</dbReference>
<dbReference type="GO" id="GO:0036424">
    <property type="term" value="F:L-phosphoserine phosphatase activity"/>
    <property type="evidence" value="ECO:0007669"/>
    <property type="project" value="TreeGrafter"/>
</dbReference>
<dbReference type="GO" id="GO:0005737">
    <property type="term" value="C:cytoplasm"/>
    <property type="evidence" value="ECO:0007669"/>
    <property type="project" value="TreeGrafter"/>
</dbReference>
<organism evidence="3 4">
    <name type="scientific">Ferroacidibacillus organovorans</name>
    <dbReference type="NCBI Taxonomy" id="1765683"/>
    <lineage>
        <taxon>Bacteria</taxon>
        <taxon>Bacillati</taxon>
        <taxon>Bacillota</taxon>
        <taxon>Bacilli</taxon>
        <taxon>Bacillales</taxon>
        <taxon>Alicyclobacillaceae</taxon>
        <taxon>Ferroacidibacillus</taxon>
    </lineage>
</organism>
<keyword evidence="2" id="KW-0378">Hydrolase</keyword>
<keyword evidence="4" id="KW-1185">Reference proteome</keyword>
<dbReference type="InterPro" id="IPR006384">
    <property type="entry name" value="HAD_hydro_PyrdxlP_Pase-like"/>
</dbReference>
<dbReference type="NCBIfam" id="TIGR01489">
    <property type="entry name" value="DKMTPPase-SF"/>
    <property type="match status" value="1"/>
</dbReference>
<dbReference type="Gene3D" id="3.90.1470.20">
    <property type="match status" value="1"/>
</dbReference>
<evidence type="ECO:0000256" key="1">
    <source>
        <dbReference type="ARBA" id="ARBA00009184"/>
    </source>
</evidence>
<dbReference type="NCBIfam" id="TIGR01488">
    <property type="entry name" value="HAD-SF-IB"/>
    <property type="match status" value="1"/>
</dbReference>
<dbReference type="EMBL" id="LPVJ01000061">
    <property type="protein sequence ID" value="KUO95011.1"/>
    <property type="molecule type" value="Genomic_DNA"/>
</dbReference>
<evidence type="ECO:0000313" key="3">
    <source>
        <dbReference type="EMBL" id="KUO95011.1"/>
    </source>
</evidence>
<proteinExistence type="inferred from homology"/>
<dbReference type="Proteomes" id="UP000053557">
    <property type="component" value="Unassembled WGS sequence"/>
</dbReference>
<dbReference type="GO" id="GO:0006564">
    <property type="term" value="P:L-serine biosynthetic process"/>
    <property type="evidence" value="ECO:0007669"/>
    <property type="project" value="TreeGrafter"/>
</dbReference>
<dbReference type="PANTHER" id="PTHR43344:SF21">
    <property type="entry name" value="POLYOL PHOSPHATE PHOSPHATASE PYP1"/>
    <property type="match status" value="1"/>
</dbReference>
<evidence type="ECO:0000256" key="2">
    <source>
        <dbReference type="ARBA" id="ARBA00022801"/>
    </source>
</evidence>
<dbReference type="InterPro" id="IPR050582">
    <property type="entry name" value="HAD-like_SerB"/>
</dbReference>
<dbReference type="Gene3D" id="3.40.50.1000">
    <property type="entry name" value="HAD superfamily/HAD-like"/>
    <property type="match status" value="1"/>
</dbReference>
<protein>
    <recommendedName>
        <fullName evidence="5">2-hydroxy-3-keto-5-methylthiopentenyl-1-phosphate phosphatase</fullName>
    </recommendedName>
</protein>
<dbReference type="Pfam" id="PF12710">
    <property type="entry name" value="HAD"/>
    <property type="match status" value="1"/>
</dbReference>
<evidence type="ECO:0008006" key="5">
    <source>
        <dbReference type="Google" id="ProtNLM"/>
    </source>
</evidence>
<name>A0A117SXA5_9BACL</name>
<dbReference type="RefSeq" id="WP_067718952.1">
    <property type="nucleotide sequence ID" value="NZ_LPVJ01000061.1"/>
</dbReference>
<dbReference type="SUPFAM" id="SSF56784">
    <property type="entry name" value="HAD-like"/>
    <property type="match status" value="1"/>
</dbReference>
<dbReference type="InterPro" id="IPR023214">
    <property type="entry name" value="HAD_sf"/>
</dbReference>
<comment type="caution">
    <text evidence="3">The sequence shown here is derived from an EMBL/GenBank/DDBJ whole genome shotgun (WGS) entry which is preliminary data.</text>
</comment>
<dbReference type="PANTHER" id="PTHR43344">
    <property type="entry name" value="PHOSPHOSERINE PHOSPHATASE"/>
    <property type="match status" value="1"/>
</dbReference>
<evidence type="ECO:0000313" key="4">
    <source>
        <dbReference type="Proteomes" id="UP000053557"/>
    </source>
</evidence>
<accession>A0A117SXA5</accession>
<dbReference type="InterPro" id="IPR036412">
    <property type="entry name" value="HAD-like_sf"/>
</dbReference>
<dbReference type="AlphaFoldDB" id="A0A117SXA5"/>
<sequence>MANSSGLAVYCDFDGTIATEDMITAIFTYALSDRARPIFERILKRECSVRDGVSQLFSMIPSTRYQELVAFARERVRIRRGFGEFVSYCQEKQIPLRVVSGGFDFFVKPALASFEGITEIYVNSVDSSGPFLHAVWPYPCDESCAGDCGLCKPSIKRLHAPDRVVVIGDGITDVRIAEQADLVFARDTLWTYGEKHGLPFVYFEDFFDVIATLRREEKG</sequence>
<comment type="similarity">
    <text evidence="1">Belongs to the HAD-like hydrolase superfamily. SerB family.</text>
</comment>
<gene>
    <name evidence="3" type="ORF">ATW55_05105</name>
</gene>
<reference evidence="3 4" key="1">
    <citation type="submission" date="2015-12" db="EMBL/GenBank/DDBJ databases">
        <title>Draft genome sequence of Acidibacillus ferrooxidans ITV001, isolated from a chalcopyrite acid mine drainage site in Brazil.</title>
        <authorList>
            <person name="Dall'Agnol H."/>
            <person name="Nancucheo I."/>
            <person name="Johnson B."/>
            <person name="Oliveira R."/>
            <person name="Leite L."/>
            <person name="Pylro V."/>
            <person name="Nunes G.L."/>
            <person name="Tzotzos G."/>
            <person name="Fernandes G.R."/>
            <person name="Dutra J."/>
            <person name="Orellana S.C."/>
            <person name="Oliveira G."/>
        </authorList>
    </citation>
    <scope>NUCLEOTIDE SEQUENCE [LARGE SCALE GENOMIC DNA]</scope>
    <source>
        <strain evidence="4">ITV01</strain>
    </source>
</reference>
<dbReference type="OrthoDB" id="9804940at2"/>